<keyword evidence="1" id="KW-0732">Signal</keyword>
<evidence type="ECO:0000313" key="3">
    <source>
        <dbReference type="EMBL" id="CCB89385.1"/>
    </source>
</evidence>
<dbReference type="STRING" id="331113.SNE_A15080"/>
<dbReference type="InterPro" id="IPR016181">
    <property type="entry name" value="Acyl_CoA_acyltransferase"/>
</dbReference>
<name>F8L970_SIMNZ</name>
<dbReference type="PROSITE" id="PS51186">
    <property type="entry name" value="GNAT"/>
    <property type="match status" value="1"/>
</dbReference>
<sequence length="189" mass="21700">MKKIALLLLLAFQVAWGVNLQDHQEGNISYEWNHLPDFEAARELFIKSFLVAYGPVPLEKIGVENKEAFLEEAIDEELLLFFQGEPVHWLIAKEEGKVIGLLILDLTHYPEEVYGRQMAIHPDYLRHSIGTGMAKVAHANLPESRRIVAITRVFNTASMTFFESLGFKRCTYMHEGYDPSRYVGYEIVK</sequence>
<dbReference type="AlphaFoldDB" id="F8L970"/>
<dbReference type="Proteomes" id="UP000000496">
    <property type="component" value="Chromosome gsn.131"/>
</dbReference>
<dbReference type="Pfam" id="PF00583">
    <property type="entry name" value="Acetyltransf_1"/>
    <property type="match status" value="1"/>
</dbReference>
<feature type="domain" description="N-acetyltransferase" evidence="2">
    <location>
        <begin position="48"/>
        <end position="189"/>
    </location>
</feature>
<evidence type="ECO:0000256" key="1">
    <source>
        <dbReference type="SAM" id="SignalP"/>
    </source>
</evidence>
<proteinExistence type="predicted"/>
<dbReference type="OrthoDB" id="9794566at2"/>
<dbReference type="EMBL" id="FR872582">
    <property type="protein sequence ID" value="CCB89385.1"/>
    <property type="molecule type" value="Genomic_DNA"/>
</dbReference>
<organism evidence="3 4">
    <name type="scientific">Simkania negevensis (strain ATCC VR-1471 / DSM 27360 / Z)</name>
    <dbReference type="NCBI Taxonomy" id="331113"/>
    <lineage>
        <taxon>Bacteria</taxon>
        <taxon>Pseudomonadati</taxon>
        <taxon>Chlamydiota</taxon>
        <taxon>Chlamydiia</taxon>
        <taxon>Parachlamydiales</taxon>
        <taxon>Simkaniaceae</taxon>
        <taxon>Simkania</taxon>
    </lineage>
</organism>
<feature type="signal peptide" evidence="1">
    <location>
        <begin position="1"/>
        <end position="17"/>
    </location>
</feature>
<reference key="1">
    <citation type="journal article" date="2011" name="Mol. Biol. Evol.">
        <title>Unity in variety -- the pan-genome of the Chlamydiae.</title>
        <authorList>
            <person name="Collingro A."/>
            <person name="Tischler P."/>
            <person name="Weinmaier T."/>
            <person name="Penz T."/>
            <person name="Heinz E."/>
            <person name="Brunham R.C."/>
            <person name="Read T.D."/>
            <person name="Bavoil P.M."/>
            <person name="Sachse K."/>
            <person name="Kahane S."/>
            <person name="Friedman M.G."/>
            <person name="Rattei T."/>
            <person name="Myers G.S.A."/>
            <person name="Horn M."/>
        </authorList>
    </citation>
    <scope>NUCLEOTIDE SEQUENCE</scope>
    <source>
        <strain>Z</strain>
    </source>
</reference>
<keyword evidence="4" id="KW-1185">Reference proteome</keyword>
<evidence type="ECO:0000259" key="2">
    <source>
        <dbReference type="PROSITE" id="PS51186"/>
    </source>
</evidence>
<dbReference type="eggNOG" id="COG1670">
    <property type="taxonomic scope" value="Bacteria"/>
</dbReference>
<dbReference type="InterPro" id="IPR000182">
    <property type="entry name" value="GNAT_dom"/>
</dbReference>
<gene>
    <name evidence="3" type="ordered locus">SNE_A15080</name>
</gene>
<evidence type="ECO:0000313" key="4">
    <source>
        <dbReference type="Proteomes" id="UP000000496"/>
    </source>
</evidence>
<dbReference type="RefSeq" id="WP_013943851.1">
    <property type="nucleotide sequence ID" value="NC_015713.1"/>
</dbReference>
<protein>
    <recommendedName>
        <fullName evidence="2">N-acetyltransferase domain-containing protein</fullName>
    </recommendedName>
</protein>
<dbReference type="HOGENOM" id="CLU_1433591_0_0_0"/>
<dbReference type="KEGG" id="sng:SNE_A15080"/>
<dbReference type="GO" id="GO:0016747">
    <property type="term" value="F:acyltransferase activity, transferring groups other than amino-acyl groups"/>
    <property type="evidence" value="ECO:0007669"/>
    <property type="project" value="InterPro"/>
</dbReference>
<feature type="chain" id="PRO_5003379338" description="N-acetyltransferase domain-containing protein" evidence="1">
    <location>
        <begin position="18"/>
        <end position="189"/>
    </location>
</feature>
<accession>F8L970</accession>
<dbReference type="Gene3D" id="3.40.630.30">
    <property type="match status" value="1"/>
</dbReference>
<reference evidence="3 4" key="2">
    <citation type="journal article" date="2011" name="Mol. Biol. Evol.">
        <title>Unity in variety--the pan-genome of the Chlamydiae.</title>
        <authorList>
            <person name="Collingro A."/>
            <person name="Tischler P."/>
            <person name="Weinmaier T."/>
            <person name="Penz T."/>
            <person name="Heinz E."/>
            <person name="Brunham R.C."/>
            <person name="Read T.D."/>
            <person name="Bavoil P.M."/>
            <person name="Sachse K."/>
            <person name="Kahane S."/>
            <person name="Friedman M.G."/>
            <person name="Rattei T."/>
            <person name="Myers G.S."/>
            <person name="Horn M."/>
        </authorList>
    </citation>
    <scope>NUCLEOTIDE SEQUENCE [LARGE SCALE GENOMIC DNA]</scope>
    <source>
        <strain evidence="4">ATCC VR-1471 / Z</strain>
    </source>
</reference>
<dbReference type="SUPFAM" id="SSF55729">
    <property type="entry name" value="Acyl-CoA N-acyltransferases (Nat)"/>
    <property type="match status" value="1"/>
</dbReference>